<dbReference type="Pfam" id="PF18920">
    <property type="entry name" value="DUF5671"/>
    <property type="match status" value="1"/>
</dbReference>
<accession>A0A1G7L954</accession>
<feature type="transmembrane region" description="Helical" evidence="1">
    <location>
        <begin position="180"/>
        <end position="200"/>
    </location>
</feature>
<dbReference type="EMBL" id="FNAV01000022">
    <property type="protein sequence ID" value="SDF45580.1"/>
    <property type="molecule type" value="Genomic_DNA"/>
</dbReference>
<evidence type="ECO:0000313" key="3">
    <source>
        <dbReference type="EMBL" id="SDF45580.1"/>
    </source>
</evidence>
<evidence type="ECO:0000259" key="2">
    <source>
        <dbReference type="Pfam" id="PF18920"/>
    </source>
</evidence>
<dbReference type="InterPro" id="IPR043728">
    <property type="entry name" value="DUF5671"/>
</dbReference>
<dbReference type="Proteomes" id="UP000198994">
    <property type="component" value="Unassembled WGS sequence"/>
</dbReference>
<keyword evidence="4" id="KW-1185">Reference proteome</keyword>
<feature type="transmembrane region" description="Helical" evidence="1">
    <location>
        <begin position="149"/>
        <end position="174"/>
    </location>
</feature>
<feature type="transmembrane region" description="Helical" evidence="1">
    <location>
        <begin position="212"/>
        <end position="234"/>
    </location>
</feature>
<proteinExistence type="predicted"/>
<keyword evidence="1" id="KW-0812">Transmembrane</keyword>
<keyword evidence="1" id="KW-1133">Transmembrane helix</keyword>
<organism evidence="3 4">
    <name type="scientific">Salipiger thiooxidans</name>
    <dbReference type="NCBI Taxonomy" id="282683"/>
    <lineage>
        <taxon>Bacteria</taxon>
        <taxon>Pseudomonadati</taxon>
        <taxon>Pseudomonadota</taxon>
        <taxon>Alphaproteobacteria</taxon>
        <taxon>Rhodobacterales</taxon>
        <taxon>Roseobacteraceae</taxon>
        <taxon>Salipiger</taxon>
    </lineage>
</organism>
<feature type="transmembrane region" description="Helical" evidence="1">
    <location>
        <begin position="67"/>
        <end position="89"/>
    </location>
</feature>
<dbReference type="AlphaFoldDB" id="A0A1G7L954"/>
<dbReference type="RefSeq" id="WP_089963448.1">
    <property type="nucleotide sequence ID" value="NZ_FNAV01000022.1"/>
</dbReference>
<protein>
    <recommendedName>
        <fullName evidence="2">DUF5671 domain-containing protein</fullName>
    </recommendedName>
</protein>
<feature type="transmembrane region" description="Helical" evidence="1">
    <location>
        <begin position="109"/>
        <end position="128"/>
    </location>
</feature>
<keyword evidence="1" id="KW-0472">Membrane</keyword>
<evidence type="ECO:0000256" key="1">
    <source>
        <dbReference type="SAM" id="Phobius"/>
    </source>
</evidence>
<evidence type="ECO:0000313" key="4">
    <source>
        <dbReference type="Proteomes" id="UP000198994"/>
    </source>
</evidence>
<feature type="domain" description="DUF5671" evidence="2">
    <location>
        <begin position="66"/>
        <end position="198"/>
    </location>
</feature>
<dbReference type="OrthoDB" id="529444at2"/>
<gene>
    <name evidence="3" type="ORF">SAMN04488105_12229</name>
</gene>
<sequence>MSQTEELAGFVREALKGGLSRDEIRSALQAAGWTETEAEAALAGWSDAMTPAGPVPRPVRSSAAREAFFYALLFVTFGMVTGNVLGLLFGQINIWLPEPDRLMQGSASGLRWSMAALIVFTPVFWALQRADARGLRADPARGHGTIRRWLSSLALLIAVITLLSDALFLIYTFLDGQMTARFLAKSAVVAGISGIVLAFFQQEREGATRPLATAAGWAIIALSVLALGLSFATIGGPAQGQAERRDRARLADLRVLSNEVRDCEALAQDGLPETLDPMSCARNPQTLTGFAAAVEYRRSGENSFELCTGVEVPAAVSRYDVTLEGGTACMRTYIDRR</sequence>
<reference evidence="4" key="1">
    <citation type="submission" date="2016-10" db="EMBL/GenBank/DDBJ databases">
        <authorList>
            <person name="Varghese N."/>
            <person name="Submissions S."/>
        </authorList>
    </citation>
    <scope>NUCLEOTIDE SEQUENCE [LARGE SCALE GENOMIC DNA]</scope>
    <source>
        <strain evidence="4">DSM 10146</strain>
    </source>
</reference>
<dbReference type="STRING" id="282683.SAMN04488105_12229"/>
<name>A0A1G7L954_9RHOB</name>